<gene>
    <name evidence="2" type="ORF">PPENT_87.1.T0650263</name>
</gene>
<keyword evidence="3" id="KW-1185">Reference proteome</keyword>
<reference evidence="2" key="1">
    <citation type="submission" date="2021-01" db="EMBL/GenBank/DDBJ databases">
        <authorList>
            <consortium name="Genoscope - CEA"/>
            <person name="William W."/>
        </authorList>
    </citation>
    <scope>NUCLEOTIDE SEQUENCE</scope>
</reference>
<feature type="chain" id="PRO_5035742085" evidence="1">
    <location>
        <begin position="16"/>
        <end position="558"/>
    </location>
</feature>
<protein>
    <submittedName>
        <fullName evidence="2">Uncharacterized protein</fullName>
    </submittedName>
</protein>
<keyword evidence="1" id="KW-0732">Signal</keyword>
<name>A0A8S1VMH1_9CILI</name>
<sequence length="558" mass="60842">MKNLILICLITMVLTQQNDCEQEITVTGACELVAAAGTTAAKCQKKTRVDPVASFKPYCELVDKPEINCAKILGSAFIDSKCTQFAGCPAYVKTTTTDCQAMSFFWVSDGNACIEANECKEYNQQQCESTPSISGIFKCNWDTNSGACRDYSCSEEDTSLNTDEKCSVQLAGRVTKGQGCVNSPRPACATNTGDDAACQSYIGSDGNCELAAYTTNCIAKECANALLSLSTDDDGKAYQKGCITTGKGCVLATTKPLCSTYSGDKTDQLQHKLRKIFWSRWYLQRRCWWFQVMAKQYEMVLSILMNFANNTKLVVEQMARRLSCNTYKGTATICAVYIGTNGYCKGTSTTSETFCLPKVCDEAPDTTTTDEACNKYQVGCVTTRKGCVTKTNLKSCTIYDGDATTRQSRVGFEGKCMWKSGTKCVARDCTSAATNLNTNPLCANYFTDFVTTGSRCVSQTNCDLTVKSQSFEGTTNCSCQPICTSNAQCSEFKKESIFLANSARVRTFDKNDDNGNPLSIYVTKKCGWLNNACKELACLDLTGAYQNTDANCAAELLT</sequence>
<organism evidence="2 3">
    <name type="scientific">Paramecium pentaurelia</name>
    <dbReference type="NCBI Taxonomy" id="43138"/>
    <lineage>
        <taxon>Eukaryota</taxon>
        <taxon>Sar</taxon>
        <taxon>Alveolata</taxon>
        <taxon>Ciliophora</taxon>
        <taxon>Intramacronucleata</taxon>
        <taxon>Oligohymenophorea</taxon>
        <taxon>Peniculida</taxon>
        <taxon>Parameciidae</taxon>
        <taxon>Paramecium</taxon>
    </lineage>
</organism>
<evidence type="ECO:0000256" key="1">
    <source>
        <dbReference type="SAM" id="SignalP"/>
    </source>
</evidence>
<dbReference type="OrthoDB" id="316494at2759"/>
<dbReference type="Proteomes" id="UP000689195">
    <property type="component" value="Unassembled WGS sequence"/>
</dbReference>
<comment type="caution">
    <text evidence="2">The sequence shown here is derived from an EMBL/GenBank/DDBJ whole genome shotgun (WGS) entry which is preliminary data.</text>
</comment>
<accession>A0A8S1VMH1</accession>
<dbReference type="AlphaFoldDB" id="A0A8S1VMH1"/>
<evidence type="ECO:0000313" key="3">
    <source>
        <dbReference type="Proteomes" id="UP000689195"/>
    </source>
</evidence>
<dbReference type="Pfam" id="PF01508">
    <property type="entry name" value="Paramecium_SA"/>
    <property type="match status" value="2"/>
</dbReference>
<dbReference type="SMART" id="SM00639">
    <property type="entry name" value="PSA"/>
    <property type="match status" value="4"/>
</dbReference>
<dbReference type="EMBL" id="CAJJDO010000065">
    <property type="protein sequence ID" value="CAD8176792.1"/>
    <property type="molecule type" value="Genomic_DNA"/>
</dbReference>
<dbReference type="InterPro" id="IPR002895">
    <property type="entry name" value="Paramecium_SA"/>
</dbReference>
<evidence type="ECO:0000313" key="2">
    <source>
        <dbReference type="EMBL" id="CAD8176792.1"/>
    </source>
</evidence>
<feature type="signal peptide" evidence="1">
    <location>
        <begin position="1"/>
        <end position="15"/>
    </location>
</feature>
<proteinExistence type="predicted"/>